<gene>
    <name evidence="1" type="ORF">EQG49_04365</name>
</gene>
<keyword evidence="2" id="KW-1185">Reference proteome</keyword>
<dbReference type="AlphaFoldDB" id="A0A4P6YSP8"/>
<dbReference type="Proteomes" id="UP000292886">
    <property type="component" value="Chromosome"/>
</dbReference>
<organism evidence="1 2">
    <name type="scientific">Periweissella cryptocerci</name>
    <dbReference type="NCBI Taxonomy" id="2506420"/>
    <lineage>
        <taxon>Bacteria</taxon>
        <taxon>Bacillati</taxon>
        <taxon>Bacillota</taxon>
        <taxon>Bacilli</taxon>
        <taxon>Lactobacillales</taxon>
        <taxon>Lactobacillaceae</taxon>
        <taxon>Periweissella</taxon>
    </lineage>
</organism>
<dbReference type="EMBL" id="CP037940">
    <property type="protein sequence ID" value="QBO35749.1"/>
    <property type="molecule type" value="Genomic_DNA"/>
</dbReference>
<evidence type="ECO:0000313" key="2">
    <source>
        <dbReference type="Proteomes" id="UP000292886"/>
    </source>
</evidence>
<reference evidence="2" key="1">
    <citation type="submission" date="2019-03" db="EMBL/GenBank/DDBJ databases">
        <title>Weissella sp. 26KH-42 Genome sequencing.</title>
        <authorList>
            <person name="Heo J."/>
            <person name="Kim S.-J."/>
            <person name="Kim J.-S."/>
            <person name="Hong S.-B."/>
            <person name="Kwon S.-W."/>
        </authorList>
    </citation>
    <scope>NUCLEOTIDE SEQUENCE [LARGE SCALE GENOMIC DNA]</scope>
    <source>
        <strain evidence="2">26KH-42</strain>
    </source>
</reference>
<dbReference type="KEGG" id="wei:EQG49_04365"/>
<protein>
    <submittedName>
        <fullName evidence="1">Uncharacterized protein</fullName>
    </submittedName>
</protein>
<sequence>MLELNGIPMDAQNYEELDAELDILDGKYRELFIDNDVEFSYIGFDSDKAKDEFVSRVKKFASKLKASVDETKYVIVDDTDSY</sequence>
<evidence type="ECO:0000313" key="1">
    <source>
        <dbReference type="EMBL" id="QBO35749.1"/>
    </source>
</evidence>
<name>A0A4P6YSP8_9LACO</name>
<accession>A0A4P6YSP8</accession>
<proteinExistence type="predicted"/>
<dbReference type="OrthoDB" id="2169670at2"/>